<dbReference type="KEGG" id="thu:AC731_001325"/>
<gene>
    <name evidence="6" type="ORF">AC731_001325</name>
</gene>
<sequence>MKKSSLEQLALFGGPPSFAEEISVGQVNLPPWSEFEDMFTDIFERGYYTNHGPRVAELEAAVERQLGVQHAICVTNGTIALMIAARALRLDGEVIVPAFTFPGTVQALTWAGLEPVFADVDPDTHGLTAATVAPRIGPRTCAVLGVHLWGRPCDPVGLQTLCDLHGIQLFYDAAHAFGCTHAGKPIGGLGRIEAFSFHATKIVSGAEGGCLTTNDDEIAARARTIRNFHQSGTFADVGLRINGKMSEAQAAMALLSLRHFEMHRDHNRRIFTRYRERSPAWCGVRLYDYPDGEAHNYQYAVLELDDEARLTRDELLELLRAENIQARRYFHPGVNRLYPYVEQHGDVTLPCTETLCRRTLQIPLGPTITYDVAERICDLIDLASAESDAIARHLRKRPDGIPTA</sequence>
<dbReference type="InterPro" id="IPR015422">
    <property type="entry name" value="PyrdxlP-dep_Trfase_small"/>
</dbReference>
<dbReference type="CDD" id="cd00616">
    <property type="entry name" value="AHBA_syn"/>
    <property type="match status" value="1"/>
</dbReference>
<dbReference type="InterPro" id="IPR015424">
    <property type="entry name" value="PyrdxlP-dep_Trfase"/>
</dbReference>
<accession>A0A140ID81</accession>
<proteinExistence type="inferred from homology"/>
<evidence type="ECO:0000256" key="2">
    <source>
        <dbReference type="ARBA" id="ARBA00037999"/>
    </source>
</evidence>
<evidence type="ECO:0000256" key="5">
    <source>
        <dbReference type="RuleBase" id="RU004508"/>
    </source>
</evidence>
<dbReference type="GO" id="GO:0000271">
    <property type="term" value="P:polysaccharide biosynthetic process"/>
    <property type="evidence" value="ECO:0007669"/>
    <property type="project" value="TreeGrafter"/>
</dbReference>
<dbReference type="Pfam" id="PF01041">
    <property type="entry name" value="DegT_DnrJ_EryC1"/>
    <property type="match status" value="1"/>
</dbReference>
<evidence type="ECO:0000256" key="4">
    <source>
        <dbReference type="PIRSR" id="PIRSR000390-2"/>
    </source>
</evidence>
<organism evidence="6 7">
    <name type="scientific">Thauera humireducens</name>
    <dbReference type="NCBI Taxonomy" id="1134435"/>
    <lineage>
        <taxon>Bacteria</taxon>
        <taxon>Pseudomonadati</taxon>
        <taxon>Pseudomonadota</taxon>
        <taxon>Betaproteobacteria</taxon>
        <taxon>Rhodocyclales</taxon>
        <taxon>Zoogloeaceae</taxon>
        <taxon>Thauera</taxon>
    </lineage>
</organism>
<dbReference type="InterPro" id="IPR000653">
    <property type="entry name" value="DegT/StrS_aminotransferase"/>
</dbReference>
<dbReference type="GO" id="GO:0030170">
    <property type="term" value="F:pyridoxal phosphate binding"/>
    <property type="evidence" value="ECO:0007669"/>
    <property type="project" value="TreeGrafter"/>
</dbReference>
<comment type="similarity">
    <text evidence="2 5">Belongs to the DegT/DnrJ/EryC1 family.</text>
</comment>
<dbReference type="SUPFAM" id="SSF53383">
    <property type="entry name" value="PLP-dependent transferases"/>
    <property type="match status" value="1"/>
</dbReference>
<dbReference type="Gene3D" id="3.90.1150.10">
    <property type="entry name" value="Aspartate Aminotransferase, domain 1"/>
    <property type="match status" value="1"/>
</dbReference>
<dbReference type="Proteomes" id="UP000036902">
    <property type="component" value="Chromosome"/>
</dbReference>
<reference evidence="7" key="1">
    <citation type="submission" date="2016-03" db="EMBL/GenBank/DDBJ databases">
        <authorList>
            <person name="Ma C."/>
            <person name="Zhou S."/>
            <person name="Yang G."/>
        </authorList>
    </citation>
    <scope>NUCLEOTIDE SEQUENCE [LARGE SCALE GENOMIC DNA]</scope>
    <source>
        <strain evidence="7">SgZ-1</strain>
    </source>
</reference>
<keyword evidence="7" id="KW-1185">Reference proteome</keyword>
<keyword evidence="1 4" id="KW-0663">Pyridoxal phosphate</keyword>
<dbReference type="AlphaFoldDB" id="A0A140ID81"/>
<dbReference type="EMBL" id="CP014646">
    <property type="protein sequence ID" value="AMO35706.1"/>
    <property type="molecule type" value="Genomic_DNA"/>
</dbReference>
<dbReference type="GO" id="GO:0008483">
    <property type="term" value="F:transaminase activity"/>
    <property type="evidence" value="ECO:0007669"/>
    <property type="project" value="UniProtKB-KW"/>
</dbReference>
<feature type="modified residue" description="N6-(pyridoxal phosphate)lysine" evidence="4">
    <location>
        <position position="201"/>
    </location>
</feature>
<evidence type="ECO:0000256" key="3">
    <source>
        <dbReference type="PIRSR" id="PIRSR000390-1"/>
    </source>
</evidence>
<dbReference type="STRING" id="1134435.AC731_001325"/>
<protein>
    <submittedName>
        <fullName evidence="6">DegT/DnrJ/EryC1/StrS aminotransferase</fullName>
    </submittedName>
</protein>
<feature type="active site" description="Proton acceptor" evidence="3">
    <location>
        <position position="201"/>
    </location>
</feature>
<evidence type="ECO:0000313" key="6">
    <source>
        <dbReference type="EMBL" id="AMO35706.1"/>
    </source>
</evidence>
<keyword evidence="6" id="KW-0032">Aminotransferase</keyword>
<evidence type="ECO:0000256" key="1">
    <source>
        <dbReference type="ARBA" id="ARBA00022898"/>
    </source>
</evidence>
<keyword evidence="6" id="KW-0808">Transferase</keyword>
<name>A0A140ID81_9RHOO</name>
<dbReference type="PANTHER" id="PTHR30244">
    <property type="entry name" value="TRANSAMINASE"/>
    <property type="match status" value="1"/>
</dbReference>
<evidence type="ECO:0000313" key="7">
    <source>
        <dbReference type="Proteomes" id="UP000036902"/>
    </source>
</evidence>
<dbReference type="InterPro" id="IPR015421">
    <property type="entry name" value="PyrdxlP-dep_Trfase_major"/>
</dbReference>
<dbReference type="PIRSF" id="PIRSF000390">
    <property type="entry name" value="PLP_StrS"/>
    <property type="match status" value="1"/>
</dbReference>
<dbReference type="RefSeq" id="WP_048708780.1">
    <property type="nucleotide sequence ID" value="NZ_CP014646.1"/>
</dbReference>
<dbReference type="PANTHER" id="PTHR30244:SF9">
    <property type="entry name" value="PROTEIN RV3402C"/>
    <property type="match status" value="1"/>
</dbReference>
<dbReference type="Gene3D" id="3.40.640.10">
    <property type="entry name" value="Type I PLP-dependent aspartate aminotransferase-like (Major domain)"/>
    <property type="match status" value="1"/>
</dbReference>